<evidence type="ECO:0000259" key="18">
    <source>
        <dbReference type="PROSITE" id="PS50113"/>
    </source>
</evidence>
<dbReference type="Pfam" id="PF02518">
    <property type="entry name" value="HATPase_c"/>
    <property type="match status" value="1"/>
</dbReference>
<dbReference type="SMART" id="SM00388">
    <property type="entry name" value="HisKA"/>
    <property type="match status" value="1"/>
</dbReference>
<evidence type="ECO:0000256" key="5">
    <source>
        <dbReference type="ARBA" id="ARBA00022553"/>
    </source>
</evidence>
<dbReference type="InterPro" id="IPR050351">
    <property type="entry name" value="BphY/WalK/GraS-like"/>
</dbReference>
<dbReference type="InterPro" id="IPR001610">
    <property type="entry name" value="PAC"/>
</dbReference>
<dbReference type="EMBL" id="SHKY01000001">
    <property type="protein sequence ID" value="RZU50437.1"/>
    <property type="molecule type" value="Genomic_DNA"/>
</dbReference>
<dbReference type="OrthoDB" id="9757990at2"/>
<evidence type="ECO:0000256" key="15">
    <source>
        <dbReference type="SAM" id="Phobius"/>
    </source>
</evidence>
<organism evidence="19 20">
    <name type="scientific">Krasilnikovia cinnamomea</name>
    <dbReference type="NCBI Taxonomy" id="349313"/>
    <lineage>
        <taxon>Bacteria</taxon>
        <taxon>Bacillati</taxon>
        <taxon>Actinomycetota</taxon>
        <taxon>Actinomycetes</taxon>
        <taxon>Micromonosporales</taxon>
        <taxon>Micromonosporaceae</taxon>
        <taxon>Krasilnikovia</taxon>
    </lineage>
</organism>
<evidence type="ECO:0000256" key="9">
    <source>
        <dbReference type="ARBA" id="ARBA00022777"/>
    </source>
</evidence>
<dbReference type="InterPro" id="IPR003594">
    <property type="entry name" value="HATPase_dom"/>
</dbReference>
<dbReference type="GO" id="GO:0000155">
    <property type="term" value="F:phosphorelay sensor kinase activity"/>
    <property type="evidence" value="ECO:0007669"/>
    <property type="project" value="InterPro"/>
</dbReference>
<dbReference type="NCBIfam" id="TIGR00229">
    <property type="entry name" value="sensory_box"/>
    <property type="match status" value="1"/>
</dbReference>
<dbReference type="PANTHER" id="PTHR42878:SF7">
    <property type="entry name" value="SENSOR HISTIDINE KINASE GLRK"/>
    <property type="match status" value="1"/>
</dbReference>
<dbReference type="InterPro" id="IPR003661">
    <property type="entry name" value="HisK_dim/P_dom"/>
</dbReference>
<feature type="transmembrane region" description="Helical" evidence="15">
    <location>
        <begin position="226"/>
        <end position="248"/>
    </location>
</feature>
<dbReference type="GO" id="GO:0005524">
    <property type="term" value="F:ATP binding"/>
    <property type="evidence" value="ECO:0007669"/>
    <property type="project" value="UniProtKB-KW"/>
</dbReference>
<dbReference type="InterPro" id="IPR036890">
    <property type="entry name" value="HATPase_C_sf"/>
</dbReference>
<dbReference type="PROSITE" id="PS50109">
    <property type="entry name" value="HIS_KIN"/>
    <property type="match status" value="1"/>
</dbReference>
<dbReference type="SMART" id="SM00387">
    <property type="entry name" value="HATPase_c"/>
    <property type="match status" value="1"/>
</dbReference>
<dbReference type="SUPFAM" id="SSF55874">
    <property type="entry name" value="ATPase domain of HSP90 chaperone/DNA topoisomerase II/histidine kinase"/>
    <property type="match status" value="1"/>
</dbReference>
<keyword evidence="5" id="KW-0597">Phosphoprotein</keyword>
<evidence type="ECO:0000256" key="2">
    <source>
        <dbReference type="ARBA" id="ARBA00004141"/>
    </source>
</evidence>
<dbReference type="Gene3D" id="3.30.450.20">
    <property type="entry name" value="PAS domain"/>
    <property type="match status" value="2"/>
</dbReference>
<dbReference type="InterPro" id="IPR036097">
    <property type="entry name" value="HisK_dim/P_sf"/>
</dbReference>
<keyword evidence="12" id="KW-0902">Two-component regulatory system</keyword>
<dbReference type="SMART" id="SM00091">
    <property type="entry name" value="PAS"/>
    <property type="match status" value="1"/>
</dbReference>
<dbReference type="InterPro" id="IPR035965">
    <property type="entry name" value="PAS-like_dom_sf"/>
</dbReference>
<dbReference type="GO" id="GO:0007234">
    <property type="term" value="P:osmosensory signaling via phosphorelay pathway"/>
    <property type="evidence" value="ECO:0007669"/>
    <property type="project" value="TreeGrafter"/>
</dbReference>
<evidence type="ECO:0000256" key="13">
    <source>
        <dbReference type="ARBA" id="ARBA00023136"/>
    </source>
</evidence>
<evidence type="ECO:0000256" key="7">
    <source>
        <dbReference type="ARBA" id="ARBA00022692"/>
    </source>
</evidence>
<dbReference type="InterPro" id="IPR000014">
    <property type="entry name" value="PAS"/>
</dbReference>
<evidence type="ECO:0000256" key="4">
    <source>
        <dbReference type="ARBA" id="ARBA00012438"/>
    </source>
</evidence>
<keyword evidence="8" id="KW-0547">Nucleotide-binding</keyword>
<dbReference type="GO" id="GO:0030295">
    <property type="term" value="F:protein kinase activator activity"/>
    <property type="evidence" value="ECO:0007669"/>
    <property type="project" value="TreeGrafter"/>
</dbReference>
<feature type="transmembrane region" description="Helical" evidence="15">
    <location>
        <begin position="157"/>
        <end position="177"/>
    </location>
</feature>
<dbReference type="PANTHER" id="PTHR42878">
    <property type="entry name" value="TWO-COMPONENT HISTIDINE KINASE"/>
    <property type="match status" value="1"/>
</dbReference>
<name>A0A4Q7ZHY7_9ACTN</name>
<dbReference type="SUPFAM" id="SSF47384">
    <property type="entry name" value="Homodimeric domain of signal transducing histidine kinase"/>
    <property type="match status" value="1"/>
</dbReference>
<comment type="caution">
    <text evidence="19">The sequence shown here is derived from an EMBL/GenBank/DDBJ whole genome shotgun (WGS) entry which is preliminary data.</text>
</comment>
<evidence type="ECO:0000256" key="12">
    <source>
        <dbReference type="ARBA" id="ARBA00023012"/>
    </source>
</evidence>
<dbReference type="InterPro" id="IPR000700">
    <property type="entry name" value="PAS-assoc_C"/>
</dbReference>
<feature type="transmembrane region" description="Helical" evidence="15">
    <location>
        <begin position="38"/>
        <end position="59"/>
    </location>
</feature>
<keyword evidence="9" id="KW-0418">Kinase</keyword>
<proteinExistence type="predicted"/>
<dbReference type="GO" id="GO:0005886">
    <property type="term" value="C:plasma membrane"/>
    <property type="evidence" value="ECO:0007669"/>
    <property type="project" value="UniProtKB-SubCell"/>
</dbReference>
<evidence type="ECO:0000313" key="19">
    <source>
        <dbReference type="EMBL" id="RZU50437.1"/>
    </source>
</evidence>
<evidence type="ECO:0000259" key="16">
    <source>
        <dbReference type="PROSITE" id="PS50109"/>
    </source>
</evidence>
<dbReference type="Gene3D" id="1.10.287.130">
    <property type="match status" value="1"/>
</dbReference>
<evidence type="ECO:0000256" key="14">
    <source>
        <dbReference type="ARBA" id="ARBA00039401"/>
    </source>
</evidence>
<feature type="transmembrane region" description="Helical" evidence="15">
    <location>
        <begin position="94"/>
        <end position="112"/>
    </location>
</feature>
<keyword evidence="13 15" id="KW-0472">Membrane</keyword>
<evidence type="ECO:0000256" key="8">
    <source>
        <dbReference type="ARBA" id="ARBA00022741"/>
    </source>
</evidence>
<evidence type="ECO:0000256" key="11">
    <source>
        <dbReference type="ARBA" id="ARBA00022989"/>
    </source>
</evidence>
<dbReference type="Pfam" id="PF00512">
    <property type="entry name" value="HisKA"/>
    <property type="match status" value="1"/>
</dbReference>
<dbReference type="PROSITE" id="PS50112">
    <property type="entry name" value="PAS"/>
    <property type="match status" value="1"/>
</dbReference>
<keyword evidence="20" id="KW-1185">Reference proteome</keyword>
<comment type="subcellular location">
    <subcellularLocation>
        <location evidence="3">Cell membrane</location>
    </subcellularLocation>
    <subcellularLocation>
        <location evidence="2">Membrane</location>
        <topology evidence="2">Multi-pass membrane protein</topology>
    </subcellularLocation>
</comment>
<reference evidence="19 20" key="1">
    <citation type="submission" date="2019-02" db="EMBL/GenBank/DDBJ databases">
        <title>Sequencing the genomes of 1000 actinobacteria strains.</title>
        <authorList>
            <person name="Klenk H.-P."/>
        </authorList>
    </citation>
    <scope>NUCLEOTIDE SEQUENCE [LARGE SCALE GENOMIC DNA]</scope>
    <source>
        <strain evidence="19 20">DSM 45162</strain>
    </source>
</reference>
<dbReference type="CDD" id="cd00082">
    <property type="entry name" value="HisKA"/>
    <property type="match status" value="1"/>
</dbReference>
<dbReference type="AlphaFoldDB" id="A0A4Q7ZHY7"/>
<feature type="transmembrane region" description="Helical" evidence="15">
    <location>
        <begin position="198"/>
        <end position="220"/>
    </location>
</feature>
<dbReference type="GO" id="GO:0000156">
    <property type="term" value="F:phosphorelay response regulator activity"/>
    <property type="evidence" value="ECO:0007669"/>
    <property type="project" value="TreeGrafter"/>
</dbReference>
<evidence type="ECO:0000313" key="20">
    <source>
        <dbReference type="Proteomes" id="UP000292564"/>
    </source>
</evidence>
<feature type="domain" description="PAC" evidence="18">
    <location>
        <begin position="326"/>
        <end position="378"/>
    </location>
</feature>
<feature type="transmembrane region" description="Helical" evidence="15">
    <location>
        <begin position="71"/>
        <end position="88"/>
    </location>
</feature>
<feature type="domain" description="PAS" evidence="17">
    <location>
        <begin position="268"/>
        <end position="313"/>
    </location>
</feature>
<accession>A0A4Q7ZHY7</accession>
<dbReference type="Pfam" id="PF08448">
    <property type="entry name" value="PAS_4"/>
    <property type="match status" value="1"/>
</dbReference>
<dbReference type="InterPro" id="IPR004358">
    <property type="entry name" value="Sig_transdc_His_kin-like_C"/>
</dbReference>
<feature type="transmembrane region" description="Helical" evidence="15">
    <location>
        <begin position="12"/>
        <end position="32"/>
    </location>
</feature>
<comment type="catalytic activity">
    <reaction evidence="1">
        <text>ATP + protein L-histidine = ADP + protein N-phospho-L-histidine.</text>
        <dbReference type="EC" id="2.7.13.3"/>
    </reaction>
</comment>
<dbReference type="PRINTS" id="PR00344">
    <property type="entry name" value="BCTRLSENSOR"/>
</dbReference>
<dbReference type="Proteomes" id="UP000292564">
    <property type="component" value="Unassembled WGS sequence"/>
</dbReference>
<evidence type="ECO:0000259" key="17">
    <source>
        <dbReference type="PROSITE" id="PS50112"/>
    </source>
</evidence>
<dbReference type="Gene3D" id="3.30.565.10">
    <property type="entry name" value="Histidine kinase-like ATPase, C-terminal domain"/>
    <property type="match status" value="1"/>
</dbReference>
<gene>
    <name evidence="19" type="ORF">EV385_2209</name>
</gene>
<evidence type="ECO:0000256" key="3">
    <source>
        <dbReference type="ARBA" id="ARBA00004236"/>
    </source>
</evidence>
<dbReference type="SMART" id="SM00086">
    <property type="entry name" value="PAC"/>
    <property type="match status" value="1"/>
</dbReference>
<protein>
    <recommendedName>
        <fullName evidence="14">Sensor-like histidine kinase SenX3</fullName>
        <ecNumber evidence="4">2.7.13.3</ecNumber>
    </recommendedName>
</protein>
<keyword evidence="10" id="KW-0067">ATP-binding</keyword>
<keyword evidence="11 15" id="KW-1133">Transmembrane helix</keyword>
<dbReference type="RefSeq" id="WP_130513221.1">
    <property type="nucleotide sequence ID" value="NZ_SHKY01000001.1"/>
</dbReference>
<keyword evidence="7 15" id="KW-0812">Transmembrane</keyword>
<feature type="domain" description="Histidine kinase" evidence="16">
    <location>
        <begin position="410"/>
        <end position="609"/>
    </location>
</feature>
<dbReference type="CDD" id="cd00130">
    <property type="entry name" value="PAS"/>
    <property type="match status" value="1"/>
</dbReference>
<dbReference type="EC" id="2.7.13.3" evidence="4"/>
<sequence>MRIAAQDVGRLSRVLSGCAGATVAASALIVLLSLDRSAAWELVAVPAAALVTGGLALLLHVLPGAGPALRATARALGAVTAAIGLASLARYPAAGIAAFLIGLALVGIDVRIRLRPGAAARFRVADALLGAAAIVALVALVPRMFAPSFPPGRAPVGVMSTYVASALLILAAGAILARPEAGPLRTAAPAGPGTTVRHVLPLLVAVPVVAAVVSALAGRAGVSRPVAAISTGVILTALVLLALAGRLVRSLDAADRRQRDLVAQLRDRGEYADTLLQSINEAVMVLDANYRVLDVNRRWHELSGRPPEDELGRRPDGLPPVRSGEWIGEMRVRRPDGADVPVLATMAPIPDAEGQPRGYVATYVDIAERKRAEQALTERAGELERSNVGLREANTRLEEALAFKNDLTSMLTHDVAQPISSIASLAELLAADWAELPEDIRLELATKIDKNTRRLIKMMNDLQLLFRLDTGTVTARRTPVPLREVAETVAADTAPDAEIDIEDELAALADRGHLEAVLQHLLSNAVAYGDAPVQVRAWRLGEGVELMVQDRGPGIPEELVPRLFDRFARGSGLGLFIVRHLVEANGGSVRYERAEPRGARMVLALEEAAVRG</sequence>
<dbReference type="SUPFAM" id="SSF55785">
    <property type="entry name" value="PYP-like sensor domain (PAS domain)"/>
    <property type="match status" value="1"/>
</dbReference>
<evidence type="ECO:0000256" key="10">
    <source>
        <dbReference type="ARBA" id="ARBA00022840"/>
    </source>
</evidence>
<keyword evidence="6" id="KW-0808">Transferase</keyword>
<dbReference type="PROSITE" id="PS50113">
    <property type="entry name" value="PAC"/>
    <property type="match status" value="1"/>
</dbReference>
<dbReference type="InterPro" id="IPR013656">
    <property type="entry name" value="PAS_4"/>
</dbReference>
<feature type="transmembrane region" description="Helical" evidence="15">
    <location>
        <begin position="124"/>
        <end position="145"/>
    </location>
</feature>
<evidence type="ECO:0000256" key="1">
    <source>
        <dbReference type="ARBA" id="ARBA00000085"/>
    </source>
</evidence>
<dbReference type="InterPro" id="IPR005467">
    <property type="entry name" value="His_kinase_dom"/>
</dbReference>
<evidence type="ECO:0000256" key="6">
    <source>
        <dbReference type="ARBA" id="ARBA00022679"/>
    </source>
</evidence>